<dbReference type="AlphaFoldDB" id="A0A4R6UXP8"/>
<comment type="caution">
    <text evidence="7">The sequence shown here is derived from an EMBL/GenBank/DDBJ whole genome shotgun (WGS) entry which is preliminary data.</text>
</comment>
<dbReference type="GO" id="GO:0016987">
    <property type="term" value="F:sigma factor activity"/>
    <property type="evidence" value="ECO:0007669"/>
    <property type="project" value="UniProtKB-KW"/>
</dbReference>
<evidence type="ECO:0000256" key="3">
    <source>
        <dbReference type="ARBA" id="ARBA00023082"/>
    </source>
</evidence>
<gene>
    <name evidence="7" type="ORF">EV696_107120</name>
</gene>
<dbReference type="InterPro" id="IPR036388">
    <property type="entry name" value="WH-like_DNA-bd_sf"/>
</dbReference>
<dbReference type="InterPro" id="IPR013324">
    <property type="entry name" value="RNA_pol_sigma_r3/r4-like"/>
</dbReference>
<dbReference type="Gene3D" id="1.10.1740.10">
    <property type="match status" value="1"/>
</dbReference>
<organism evidence="7 8">
    <name type="scientific">Permianibacter aggregans</name>
    <dbReference type="NCBI Taxonomy" id="1510150"/>
    <lineage>
        <taxon>Bacteria</taxon>
        <taxon>Pseudomonadati</taxon>
        <taxon>Pseudomonadota</taxon>
        <taxon>Gammaproteobacteria</taxon>
        <taxon>Pseudomonadales</taxon>
        <taxon>Pseudomonadaceae</taxon>
        <taxon>Permianibacter</taxon>
    </lineage>
</organism>
<dbReference type="EMBL" id="SNYM01000007">
    <property type="protein sequence ID" value="TDQ48384.1"/>
    <property type="molecule type" value="Genomic_DNA"/>
</dbReference>
<sequence length="204" mass="23410">MYNSRTRHLTTCRPTVVSSNNNGDEWAQCLNDIGASQNNAAFERIYRHFGPRLNSYFLRLGCDARTAEEMVQEAMLLIWRRAETFDRRKAKASTWIFTLARNRFIDLKCRKAGPTELLPADDLYPVLADEADPTDEQVDLLRRGGQLRLRMQELPEAQAEAIEKSYFEDKTHQEIADELGIPVGTVKSRLRLALQRLHGIFVQG</sequence>
<evidence type="ECO:0000256" key="4">
    <source>
        <dbReference type="ARBA" id="ARBA00023163"/>
    </source>
</evidence>
<dbReference type="InterPro" id="IPR013325">
    <property type="entry name" value="RNA_pol_sigma_r2"/>
</dbReference>
<keyword evidence="3" id="KW-0731">Sigma factor</keyword>
<reference evidence="7 8" key="1">
    <citation type="submission" date="2019-03" db="EMBL/GenBank/DDBJ databases">
        <title>Genomic Encyclopedia of Type Strains, Phase IV (KMG-IV): sequencing the most valuable type-strain genomes for metagenomic binning, comparative biology and taxonomic classification.</title>
        <authorList>
            <person name="Goeker M."/>
        </authorList>
    </citation>
    <scope>NUCLEOTIDE SEQUENCE [LARGE SCALE GENOMIC DNA]</scope>
    <source>
        <strain evidence="7 8">DSM 103792</strain>
    </source>
</reference>
<dbReference type="InterPro" id="IPR013249">
    <property type="entry name" value="RNA_pol_sigma70_r4_t2"/>
</dbReference>
<evidence type="ECO:0000313" key="8">
    <source>
        <dbReference type="Proteomes" id="UP000295375"/>
    </source>
</evidence>
<protein>
    <submittedName>
        <fullName evidence="7">RNA polymerase sigma-70 factor (ECF subfamily)</fullName>
    </submittedName>
</protein>
<dbReference type="SUPFAM" id="SSF88946">
    <property type="entry name" value="Sigma2 domain of RNA polymerase sigma factors"/>
    <property type="match status" value="1"/>
</dbReference>
<comment type="similarity">
    <text evidence="1">Belongs to the sigma-70 factor family. ECF subfamily.</text>
</comment>
<dbReference type="GO" id="GO:0003677">
    <property type="term" value="F:DNA binding"/>
    <property type="evidence" value="ECO:0007669"/>
    <property type="project" value="InterPro"/>
</dbReference>
<feature type="domain" description="RNA polymerase sigma-70 region 2" evidence="5">
    <location>
        <begin position="45"/>
        <end position="107"/>
    </location>
</feature>
<dbReference type="InterPro" id="IPR014284">
    <property type="entry name" value="RNA_pol_sigma-70_dom"/>
</dbReference>
<dbReference type="NCBIfam" id="TIGR02937">
    <property type="entry name" value="sigma70-ECF"/>
    <property type="match status" value="1"/>
</dbReference>
<evidence type="ECO:0000256" key="2">
    <source>
        <dbReference type="ARBA" id="ARBA00023015"/>
    </source>
</evidence>
<keyword evidence="2" id="KW-0805">Transcription regulation</keyword>
<dbReference type="CDD" id="cd06171">
    <property type="entry name" value="Sigma70_r4"/>
    <property type="match status" value="1"/>
</dbReference>
<accession>A0A4R6UXP8</accession>
<dbReference type="SUPFAM" id="SSF88659">
    <property type="entry name" value="Sigma3 and sigma4 domains of RNA polymerase sigma factors"/>
    <property type="match status" value="1"/>
</dbReference>
<feature type="domain" description="RNA polymerase sigma factor 70 region 4 type 2" evidence="6">
    <location>
        <begin position="146"/>
        <end position="197"/>
    </location>
</feature>
<dbReference type="PANTHER" id="PTHR43133:SF62">
    <property type="entry name" value="RNA POLYMERASE SIGMA FACTOR SIGZ"/>
    <property type="match status" value="1"/>
</dbReference>
<dbReference type="InterPro" id="IPR007627">
    <property type="entry name" value="RNA_pol_sigma70_r2"/>
</dbReference>
<keyword evidence="8" id="KW-1185">Reference proteome</keyword>
<proteinExistence type="inferred from homology"/>
<dbReference type="Pfam" id="PF08281">
    <property type="entry name" value="Sigma70_r4_2"/>
    <property type="match status" value="1"/>
</dbReference>
<dbReference type="Proteomes" id="UP000295375">
    <property type="component" value="Unassembled WGS sequence"/>
</dbReference>
<dbReference type="Pfam" id="PF04542">
    <property type="entry name" value="Sigma70_r2"/>
    <property type="match status" value="1"/>
</dbReference>
<dbReference type="GO" id="GO:0006352">
    <property type="term" value="P:DNA-templated transcription initiation"/>
    <property type="evidence" value="ECO:0007669"/>
    <property type="project" value="InterPro"/>
</dbReference>
<evidence type="ECO:0000259" key="6">
    <source>
        <dbReference type="Pfam" id="PF08281"/>
    </source>
</evidence>
<dbReference type="InterPro" id="IPR039425">
    <property type="entry name" value="RNA_pol_sigma-70-like"/>
</dbReference>
<dbReference type="Gene3D" id="1.10.10.10">
    <property type="entry name" value="Winged helix-like DNA-binding domain superfamily/Winged helix DNA-binding domain"/>
    <property type="match status" value="1"/>
</dbReference>
<dbReference type="PANTHER" id="PTHR43133">
    <property type="entry name" value="RNA POLYMERASE ECF-TYPE SIGMA FACTO"/>
    <property type="match status" value="1"/>
</dbReference>
<evidence type="ECO:0000259" key="5">
    <source>
        <dbReference type="Pfam" id="PF04542"/>
    </source>
</evidence>
<keyword evidence="4" id="KW-0804">Transcription</keyword>
<name>A0A4R6UXP8_9GAMM</name>
<evidence type="ECO:0000313" key="7">
    <source>
        <dbReference type="EMBL" id="TDQ48384.1"/>
    </source>
</evidence>
<evidence type="ECO:0000256" key="1">
    <source>
        <dbReference type="ARBA" id="ARBA00010641"/>
    </source>
</evidence>